<feature type="domain" description="ATPase AAA-type core" evidence="1">
    <location>
        <begin position="105"/>
        <end position="306"/>
    </location>
</feature>
<keyword evidence="2" id="KW-0067">ATP-binding</keyword>
<dbReference type="Proteomes" id="UP000297407">
    <property type="component" value="Unassembled WGS sequence"/>
</dbReference>
<dbReference type="SUPFAM" id="SSF52540">
    <property type="entry name" value="P-loop containing nucleoside triphosphate hydrolases"/>
    <property type="match status" value="1"/>
</dbReference>
<keyword evidence="2" id="KW-0547">Nucleotide-binding</keyword>
<keyword evidence="3" id="KW-1185">Reference proteome</keyword>
<protein>
    <submittedName>
        <fullName evidence="2">ATP-binding protein</fullName>
    </submittedName>
</protein>
<dbReference type="PANTHER" id="PTHR43581">
    <property type="entry name" value="ATP/GTP PHOSPHATASE"/>
    <property type="match status" value="1"/>
</dbReference>
<gene>
    <name evidence="2" type="ORF">E4635_14635</name>
</gene>
<dbReference type="GO" id="GO:0005524">
    <property type="term" value="F:ATP binding"/>
    <property type="evidence" value="ECO:0007669"/>
    <property type="project" value="UniProtKB-KW"/>
</dbReference>
<dbReference type="GO" id="GO:0016887">
    <property type="term" value="F:ATP hydrolysis activity"/>
    <property type="evidence" value="ECO:0007669"/>
    <property type="project" value="InterPro"/>
</dbReference>
<dbReference type="EMBL" id="SRLH01000009">
    <property type="protein sequence ID" value="TGD56676.1"/>
    <property type="molecule type" value="Genomic_DNA"/>
</dbReference>
<dbReference type="InterPro" id="IPR003959">
    <property type="entry name" value="ATPase_AAA_core"/>
</dbReference>
<evidence type="ECO:0000313" key="3">
    <source>
        <dbReference type="Proteomes" id="UP000297407"/>
    </source>
</evidence>
<accession>A0A4Z0L6D6</accession>
<dbReference type="RefSeq" id="WP_135527449.1">
    <property type="nucleotide sequence ID" value="NZ_SRLH01000009.1"/>
</dbReference>
<dbReference type="PANTHER" id="PTHR43581:SF2">
    <property type="entry name" value="EXCINUCLEASE ATPASE SUBUNIT"/>
    <property type="match status" value="1"/>
</dbReference>
<dbReference type="AlphaFoldDB" id="A0A4Z0L6D6"/>
<dbReference type="Gene3D" id="3.40.50.300">
    <property type="entry name" value="P-loop containing nucleotide triphosphate hydrolases"/>
    <property type="match status" value="1"/>
</dbReference>
<sequence length="525" mass="60299">MLNLQNIQDAKKRLLRYDTATFGNTGDSFRLFLNKIKVNDFRHITNLEISFDHSVTIISGTNKIGKTSLLLLIACSHENFFKYDSTKPDTVFRQHIWRDVINFTAHESAARNYSYELFWRIAGNHRTGEGKRAAGTGSWTGLAKSSIAVPRINAKIQDRHVRIIDLERLVPARNFSNSLMRKITGAPVRLHEDIEQAFNYIFELAVPVEIHSIGSHIYKTAYLITTPNAGGNESYSSYNAASGEESLLNILVDIFEAPIDSLIMIDELEAGIHPNIQRRLADVIQYISWHHRKQFLITTHSPSLLAAFPQKSRKFIEKKHNGNYNVISSISVNAAFSKMDSQAYPLVHLYCEDTEAKFIIQSILTKINTTRKHFDRLVNVIISGPINQVRNDYETHERIYPQMKIKTGYCCVFDGDYKNDPQYSFYHEHPTKHSFFLYPYIAPEKFLVKAYLDANPNVSLQTALNYSDHHSLFHEMVNLGLAPDESQARNLCWQSFILTPEYRKLESDLIRFLLKTISHFSLQSD</sequence>
<dbReference type="OrthoDB" id="9792800at2"/>
<evidence type="ECO:0000313" key="2">
    <source>
        <dbReference type="EMBL" id="TGD56676.1"/>
    </source>
</evidence>
<dbReference type="Pfam" id="PF13304">
    <property type="entry name" value="AAA_21"/>
    <property type="match status" value="1"/>
</dbReference>
<dbReference type="InterPro" id="IPR051396">
    <property type="entry name" value="Bact_Antivir_Def_Nuclease"/>
</dbReference>
<organism evidence="2 3">
    <name type="scientific">Flavobacterium humi</name>
    <dbReference type="NCBI Taxonomy" id="2562683"/>
    <lineage>
        <taxon>Bacteria</taxon>
        <taxon>Pseudomonadati</taxon>
        <taxon>Bacteroidota</taxon>
        <taxon>Flavobacteriia</taxon>
        <taxon>Flavobacteriales</taxon>
        <taxon>Flavobacteriaceae</taxon>
        <taxon>Flavobacterium</taxon>
    </lineage>
</organism>
<proteinExistence type="predicted"/>
<evidence type="ECO:0000259" key="1">
    <source>
        <dbReference type="Pfam" id="PF13304"/>
    </source>
</evidence>
<dbReference type="InterPro" id="IPR027417">
    <property type="entry name" value="P-loop_NTPase"/>
</dbReference>
<name>A0A4Z0L6D6_9FLAO</name>
<comment type="caution">
    <text evidence="2">The sequence shown here is derived from an EMBL/GenBank/DDBJ whole genome shotgun (WGS) entry which is preliminary data.</text>
</comment>
<reference evidence="2 3" key="1">
    <citation type="submission" date="2019-04" db="EMBL/GenBank/DDBJ databases">
        <title>Flavobacterium sp. strain DS2-A Genome sequencing and assembly.</title>
        <authorList>
            <person name="Kim I."/>
        </authorList>
    </citation>
    <scope>NUCLEOTIDE SEQUENCE [LARGE SCALE GENOMIC DNA]</scope>
    <source>
        <strain evidence="2 3">DS2-A</strain>
    </source>
</reference>